<reference evidence="5" key="2">
    <citation type="submission" date="2021-08" db="EMBL/GenBank/DDBJ databases">
        <title>Prevotella lacticifex sp. nov., isolated from rumen of cow.</title>
        <authorList>
            <person name="Shinkai T."/>
            <person name="Ikeyama N."/>
            <person name="Kumagai M."/>
            <person name="Ohmori H."/>
            <person name="Sakamoto M."/>
            <person name="Ohkuma M."/>
            <person name="Mitsumori M."/>
        </authorList>
    </citation>
    <scope>NUCLEOTIDE SEQUENCE</scope>
    <source>
        <strain evidence="5">DSM 11371</strain>
    </source>
</reference>
<protein>
    <recommendedName>
        <fullName evidence="3">Acyl carrier protein</fullName>
        <shortName evidence="3">ACP</shortName>
    </recommendedName>
</protein>
<keyword evidence="1 3" id="KW-0596">Phosphopantetheine</keyword>
<dbReference type="InterPro" id="IPR003231">
    <property type="entry name" value="ACP"/>
</dbReference>
<evidence type="ECO:0000313" key="6">
    <source>
        <dbReference type="EMBL" id="OYP55850.1"/>
    </source>
</evidence>
<dbReference type="GO" id="GO:0009245">
    <property type="term" value="P:lipid A biosynthetic process"/>
    <property type="evidence" value="ECO:0007669"/>
    <property type="project" value="TreeGrafter"/>
</dbReference>
<dbReference type="Gene3D" id="1.10.1200.10">
    <property type="entry name" value="ACP-like"/>
    <property type="match status" value="1"/>
</dbReference>
<evidence type="ECO:0000256" key="3">
    <source>
        <dbReference type="HAMAP-Rule" id="MF_01217"/>
    </source>
</evidence>
<keyword evidence="3" id="KW-0276">Fatty acid metabolism</keyword>
<comment type="function">
    <text evidence="3">Carrier of the growing fatty acid chain in fatty acid biosynthesis.</text>
</comment>
<dbReference type="InterPro" id="IPR036736">
    <property type="entry name" value="ACP-like_sf"/>
</dbReference>
<proteinExistence type="inferred from homology"/>
<feature type="modified residue" description="O-(pantetheine 4'-phosphoryl)serine" evidence="3">
    <location>
        <position position="39"/>
    </location>
</feature>
<dbReference type="PANTHER" id="PTHR20863:SF76">
    <property type="entry name" value="CARRIER DOMAIN-CONTAINING PROTEIN"/>
    <property type="match status" value="1"/>
</dbReference>
<dbReference type="EMBL" id="BPTR01000001">
    <property type="protein sequence ID" value="GJG27683.1"/>
    <property type="molecule type" value="Genomic_DNA"/>
</dbReference>
<dbReference type="GO" id="GO:0016020">
    <property type="term" value="C:membrane"/>
    <property type="evidence" value="ECO:0007669"/>
    <property type="project" value="GOC"/>
</dbReference>
<dbReference type="PANTHER" id="PTHR20863">
    <property type="entry name" value="ACYL CARRIER PROTEIN"/>
    <property type="match status" value="1"/>
</dbReference>
<dbReference type="InterPro" id="IPR009081">
    <property type="entry name" value="PP-bd_ACP"/>
</dbReference>
<evidence type="ECO:0000256" key="2">
    <source>
        <dbReference type="ARBA" id="ARBA00022553"/>
    </source>
</evidence>
<comment type="caution">
    <text evidence="5">The sequence shown here is derived from an EMBL/GenBank/DDBJ whole genome shotgun (WGS) entry which is preliminary data.</text>
</comment>
<keyword evidence="7" id="KW-1185">Reference proteome</keyword>
<evidence type="ECO:0000259" key="4">
    <source>
        <dbReference type="PROSITE" id="PS50075"/>
    </source>
</evidence>
<keyword evidence="3" id="KW-0963">Cytoplasm</keyword>
<feature type="domain" description="Carrier" evidence="4">
    <location>
        <begin position="1"/>
        <end position="79"/>
    </location>
</feature>
<keyword evidence="3" id="KW-0275">Fatty acid biosynthesis</keyword>
<dbReference type="GO" id="GO:0000036">
    <property type="term" value="F:acyl carrier activity"/>
    <property type="evidence" value="ECO:0007669"/>
    <property type="project" value="UniProtKB-UniRule"/>
</dbReference>
<dbReference type="SUPFAM" id="SSF47336">
    <property type="entry name" value="ACP-like"/>
    <property type="match status" value="1"/>
</dbReference>
<comment type="PTM">
    <text evidence="3">4'-phosphopantetheine is transferred from CoA to a specific serine of apo-ACP by AcpS. This modification is essential for activity because fatty acids are bound in thioester linkage to the sulfhydryl of the prosthetic group.</text>
</comment>
<keyword evidence="3" id="KW-0444">Lipid biosynthesis</keyword>
<evidence type="ECO:0000313" key="5">
    <source>
        <dbReference type="EMBL" id="GJG27683.1"/>
    </source>
</evidence>
<dbReference type="GeneID" id="72479248"/>
<dbReference type="AlphaFoldDB" id="A0AA37ME50"/>
<dbReference type="PROSITE" id="PS50075">
    <property type="entry name" value="CARRIER"/>
    <property type="match status" value="1"/>
</dbReference>
<keyword evidence="3" id="KW-0443">Lipid metabolism</keyword>
<keyword evidence="2 3" id="KW-0597">Phosphoprotein</keyword>
<comment type="similarity">
    <text evidence="3">Belongs to the acyl carrier protein (ACP) family.</text>
</comment>
<dbReference type="RefSeq" id="WP_006282188.1">
    <property type="nucleotide sequence ID" value="NZ_BPTR01000001.1"/>
</dbReference>
<accession>A0AA37ME50</accession>
<gene>
    <name evidence="5" type="primary">acpP_1</name>
    <name evidence="3" type="synonym">acpP</name>
    <name evidence="6" type="ORF">CIK91_05830</name>
    <name evidence="5" type="ORF">PRRU23_13830</name>
</gene>
<evidence type="ECO:0000313" key="8">
    <source>
        <dbReference type="Proteomes" id="UP000887043"/>
    </source>
</evidence>
<comment type="pathway">
    <text evidence="3">Lipid metabolism; fatty acid biosynthesis.</text>
</comment>
<evidence type="ECO:0000256" key="1">
    <source>
        <dbReference type="ARBA" id="ARBA00022450"/>
    </source>
</evidence>
<evidence type="ECO:0000313" key="7">
    <source>
        <dbReference type="Proteomes" id="UP000216189"/>
    </source>
</evidence>
<reference evidence="6 7" key="1">
    <citation type="submission" date="2017-08" db="EMBL/GenBank/DDBJ databases">
        <title>Comparative genomics of non-oral Prevotella species.</title>
        <authorList>
            <person name="Accetto T."/>
            <person name="Nograsek B."/>
            <person name="Avgustin G."/>
        </authorList>
    </citation>
    <scope>NUCLEOTIDE SEQUENCE [LARGE SCALE GENOMIC DNA]</scope>
    <source>
        <strain evidence="6 7">TC1-1</strain>
    </source>
</reference>
<organism evidence="5 8">
    <name type="scientific">Segatella bryantii</name>
    <name type="common">Prevotella bryantii</name>
    <dbReference type="NCBI Taxonomy" id="77095"/>
    <lineage>
        <taxon>Bacteria</taxon>
        <taxon>Pseudomonadati</taxon>
        <taxon>Bacteroidota</taxon>
        <taxon>Bacteroidia</taxon>
        <taxon>Bacteroidales</taxon>
        <taxon>Prevotellaceae</taxon>
        <taxon>Segatella</taxon>
    </lineage>
</organism>
<dbReference type="Proteomes" id="UP000887043">
    <property type="component" value="Unassembled WGS sequence"/>
</dbReference>
<dbReference type="HAMAP" id="MF_01217">
    <property type="entry name" value="Acyl_carrier"/>
    <property type="match status" value="1"/>
</dbReference>
<dbReference type="Proteomes" id="UP000216189">
    <property type="component" value="Unassembled WGS sequence"/>
</dbReference>
<dbReference type="GO" id="GO:0000035">
    <property type="term" value="F:acyl binding"/>
    <property type="evidence" value="ECO:0007669"/>
    <property type="project" value="TreeGrafter"/>
</dbReference>
<dbReference type="EMBL" id="NPJF01000026">
    <property type="protein sequence ID" value="OYP55850.1"/>
    <property type="molecule type" value="Genomic_DNA"/>
</dbReference>
<comment type="subcellular location">
    <subcellularLocation>
        <location evidence="3">Cytoplasm</location>
    </subcellularLocation>
</comment>
<dbReference type="GO" id="GO:0005829">
    <property type="term" value="C:cytosol"/>
    <property type="evidence" value="ECO:0007669"/>
    <property type="project" value="TreeGrafter"/>
</dbReference>
<sequence length="81" mass="9382">MTREDIVKQVNSVLAEEFEVEESTFAPEANLKDTLNLDSLSLVDLVAVIQYTYKLKIPVEDLRKIDTFNDLYDYLDSHVEK</sequence>
<dbReference type="Pfam" id="PF00550">
    <property type="entry name" value="PP-binding"/>
    <property type="match status" value="1"/>
</dbReference>
<name>A0AA37ME50_SEGBR</name>